<dbReference type="RefSeq" id="WP_072676946.1">
    <property type="nucleotide sequence ID" value="NZ_MPKY01000001.1"/>
</dbReference>
<organism evidence="1 2">
    <name type="scientific">Marinobacter nauticus</name>
    <name type="common">Marinobacter hydrocarbonoclasticus</name>
    <name type="synonym">Marinobacter aquaeolei</name>
    <dbReference type="NCBI Taxonomy" id="2743"/>
    <lineage>
        <taxon>Bacteria</taxon>
        <taxon>Pseudomonadati</taxon>
        <taxon>Pseudomonadota</taxon>
        <taxon>Gammaproteobacteria</taxon>
        <taxon>Pseudomonadales</taxon>
        <taxon>Marinobacteraceae</taxon>
        <taxon>Marinobacter</taxon>
    </lineage>
</organism>
<comment type="caution">
    <text evidence="1">The sequence shown here is derived from an EMBL/GenBank/DDBJ whole genome shotgun (WGS) entry which is preliminary data.</text>
</comment>
<name>A0A1M2UXA1_MARNT</name>
<evidence type="ECO:0000313" key="1">
    <source>
        <dbReference type="EMBL" id="OJS99989.1"/>
    </source>
</evidence>
<protein>
    <submittedName>
        <fullName evidence="1">Uncharacterized protein</fullName>
    </submittedName>
</protein>
<dbReference type="EMBL" id="MPKY01000001">
    <property type="protein sequence ID" value="OJS99989.1"/>
    <property type="molecule type" value="Genomic_DNA"/>
</dbReference>
<accession>A0A1M2UXA1</accession>
<keyword evidence="2" id="KW-1185">Reference proteome</keyword>
<gene>
    <name evidence="1" type="ORF">BEE62_07705</name>
</gene>
<dbReference type="AlphaFoldDB" id="A0A1M2UXA1"/>
<evidence type="ECO:0000313" key="2">
    <source>
        <dbReference type="Proteomes" id="UP000183986"/>
    </source>
</evidence>
<dbReference type="OrthoDB" id="6372234at2"/>
<sequence>MKTVLTSFIEHTSINHGALHERVTAASVTYNGYSKSEAEKQLPTLASRIYSAGPVLSLVWQRSKQTYYVLLPQGTSLQLNDAAVSVKPQGLDLLPKWVITSLLIRATPRLLGSQENHPDRLEADGLHYVVDRKQLKGTGSLITTVNIDSIWCEPAKTARLIVRTVTFTPLRAHEKPDGELPRKIANQPRYRLDTLGQNIVRDGSGDYVKRTLWRNTKNRVPAFRLNGLVTLESYYRTRLGVISLFLDDLKRAYGEAFSITLKEIEPTVHIPVSGASIKKSYDSLFDLMRQQPIWITNHSDDPDASARLQALLLPHKVQSEISSTIQPDGLNILLVNDKEQYNDGQPDPYQEARRHHPDTIIQSCYPDRLKLNSAHVVQVLLKELFIKSEIQQRILLLDYPALPSDAVFITSVRPLDEENVNKIPWPMYYCKVEGERLCLGPLPQSMEDALKENLTQPQHKAVFTGAERADLIFWPESGDALTITDTEALTLPDESTTYKIVKELDHTAVWGVPSQLISEYCEQNTNSSIVHDLKAILADHSETLPAKAFRNLKYQSNDTKHFFDYLCHRGYRLKASMQSKNTGPLSSTAGIWIDKSRALYSVGNPDSAQRNQDNFNHIYCVEDNGFEVPEWFWASLEVWHVKHRGATVYPYIFKHLREYARRETLKH</sequence>
<proteinExistence type="predicted"/>
<dbReference type="Proteomes" id="UP000183986">
    <property type="component" value="Unassembled WGS sequence"/>
</dbReference>
<reference evidence="1" key="1">
    <citation type="submission" date="2016-11" db="EMBL/GenBank/DDBJ databases">
        <title>Draft Genome Sequence of Marinobacter hydrocarbonoclasticus strain STW2, a polyaromatic aromatic hydrocarbon degrading and denitrifying bacterium from rhizosphere of Seagrass Enhalus acodoides.</title>
        <authorList>
            <person name="Ling J."/>
            <person name="Dong J."/>
        </authorList>
    </citation>
    <scope>NUCLEOTIDE SEQUENCE [LARGE SCALE GENOMIC DNA]</scope>
    <source>
        <strain evidence="1">STW2</strain>
    </source>
</reference>